<dbReference type="AlphaFoldDB" id="G0MJD6"/>
<dbReference type="InParanoid" id="G0MJD6"/>
<reference evidence="3" key="1">
    <citation type="submission" date="2011-07" db="EMBL/GenBank/DDBJ databases">
        <authorList>
            <consortium name="Caenorhabditis brenneri Sequencing and Analysis Consortium"/>
            <person name="Wilson R.K."/>
        </authorList>
    </citation>
    <scope>NUCLEOTIDE SEQUENCE [LARGE SCALE GENOMIC DNA]</scope>
    <source>
        <strain evidence="3">PB2801</strain>
    </source>
</reference>
<gene>
    <name evidence="2" type="ORF">CAEBREN_05397</name>
</gene>
<dbReference type="PANTHER" id="PTHR21503">
    <property type="entry name" value="F-BOX-CONTAINING HYPOTHETICAL PROTEIN C.ELEGANS"/>
    <property type="match status" value="1"/>
</dbReference>
<evidence type="ECO:0000313" key="3">
    <source>
        <dbReference type="Proteomes" id="UP000008068"/>
    </source>
</evidence>
<dbReference type="eggNOG" id="ENOG502TIGW">
    <property type="taxonomic scope" value="Eukaryota"/>
</dbReference>
<dbReference type="InterPro" id="IPR012885">
    <property type="entry name" value="F-box_Sdz-33"/>
</dbReference>
<sequence length="185" mass="22072">MIPVDHIRYFLEDIKTTKCLDIHLPNNLDFRLDTARFSVDEVFIEHAQWVSRDTFLSMDCSRITLWNECFTQKDIQDFISQWLTSTSTRLVWLKMIPSERITYFDSSMFPTKPWNPNSRGRYFKLEHCDDYNGVSKVDCSGGMDLIRSDGLMATIVLMAYTTYFLVWHDRHHDGTENYPDDYFYW</sequence>
<accession>G0MJD6</accession>
<dbReference type="OMA" id="TIRMENC"/>
<dbReference type="Pfam" id="PF07735">
    <property type="entry name" value="FBA_2"/>
    <property type="match status" value="1"/>
</dbReference>
<evidence type="ECO:0000259" key="1">
    <source>
        <dbReference type="Pfam" id="PF07735"/>
    </source>
</evidence>
<dbReference type="HOGENOM" id="CLU_1462547_0_0_1"/>
<dbReference type="EMBL" id="GL379797">
    <property type="protein sequence ID" value="EGT32345.1"/>
    <property type="molecule type" value="Genomic_DNA"/>
</dbReference>
<keyword evidence="3" id="KW-1185">Reference proteome</keyword>
<evidence type="ECO:0000313" key="2">
    <source>
        <dbReference type="EMBL" id="EGT32345.1"/>
    </source>
</evidence>
<dbReference type="PANTHER" id="PTHR21503:SF15">
    <property type="entry name" value="F-BOX DOMAIN-CONTAINING PROTEIN"/>
    <property type="match status" value="1"/>
</dbReference>
<organism evidence="3">
    <name type="scientific">Caenorhabditis brenneri</name>
    <name type="common">Nematode worm</name>
    <dbReference type="NCBI Taxonomy" id="135651"/>
    <lineage>
        <taxon>Eukaryota</taxon>
        <taxon>Metazoa</taxon>
        <taxon>Ecdysozoa</taxon>
        <taxon>Nematoda</taxon>
        <taxon>Chromadorea</taxon>
        <taxon>Rhabditida</taxon>
        <taxon>Rhabditina</taxon>
        <taxon>Rhabditomorpha</taxon>
        <taxon>Rhabditoidea</taxon>
        <taxon>Rhabditidae</taxon>
        <taxon>Peloderinae</taxon>
        <taxon>Caenorhabditis</taxon>
    </lineage>
</organism>
<dbReference type="OrthoDB" id="5789267at2759"/>
<name>G0MJD6_CAEBE</name>
<protein>
    <recommendedName>
        <fullName evidence="1">Sdz-33 F-box domain-containing protein</fullName>
    </recommendedName>
</protein>
<proteinExistence type="predicted"/>
<feature type="domain" description="Sdz-33 F-box" evidence="1">
    <location>
        <begin position="39"/>
        <end position="94"/>
    </location>
</feature>
<dbReference type="Proteomes" id="UP000008068">
    <property type="component" value="Unassembled WGS sequence"/>
</dbReference>